<dbReference type="RefSeq" id="WP_258562117.1">
    <property type="nucleotide sequence ID" value="NZ_UGRU01000001.1"/>
</dbReference>
<feature type="region of interest" description="Disordered" evidence="1">
    <location>
        <begin position="105"/>
        <end position="148"/>
    </location>
</feature>
<dbReference type="EMBL" id="UGRU01000001">
    <property type="protein sequence ID" value="SUA41648.1"/>
    <property type="molecule type" value="Genomic_DNA"/>
</dbReference>
<gene>
    <name evidence="2" type="ORF">NCTC13184_00993</name>
</gene>
<evidence type="ECO:0000313" key="3">
    <source>
        <dbReference type="Proteomes" id="UP000255082"/>
    </source>
</evidence>
<reference evidence="2 3" key="1">
    <citation type="submission" date="2018-06" db="EMBL/GenBank/DDBJ databases">
        <authorList>
            <consortium name="Pathogen Informatics"/>
            <person name="Doyle S."/>
        </authorList>
    </citation>
    <scope>NUCLEOTIDE SEQUENCE [LARGE SCALE GENOMIC DNA]</scope>
    <source>
        <strain evidence="2 3">NCTC13184</strain>
    </source>
</reference>
<dbReference type="Proteomes" id="UP000255082">
    <property type="component" value="Unassembled WGS sequence"/>
</dbReference>
<name>A0A378WK65_9NOCA</name>
<proteinExistence type="predicted"/>
<organism evidence="2 3">
    <name type="scientific">Nocardia africana</name>
    <dbReference type="NCBI Taxonomy" id="134964"/>
    <lineage>
        <taxon>Bacteria</taxon>
        <taxon>Bacillati</taxon>
        <taxon>Actinomycetota</taxon>
        <taxon>Actinomycetes</taxon>
        <taxon>Mycobacteriales</taxon>
        <taxon>Nocardiaceae</taxon>
        <taxon>Nocardia</taxon>
    </lineage>
</organism>
<sequence length="148" mass="15197">MPAQPPGGVTVAVGEQAASGRFGQQQPQRLRPGVVGDQIQIPDRGELRWIFGQPLPPAILVVEIVVGTGGIGLGDDGEPPADADRAQRRGRIALRDLRVEGAERRILDQHLGQRAAGSSSSSAGRSSPVVSGSSSAPSQVGSVVPAGR</sequence>
<evidence type="ECO:0000313" key="2">
    <source>
        <dbReference type="EMBL" id="SUA41648.1"/>
    </source>
</evidence>
<evidence type="ECO:0000256" key="1">
    <source>
        <dbReference type="SAM" id="MobiDB-lite"/>
    </source>
</evidence>
<accession>A0A378WK65</accession>
<feature type="compositionally biased region" description="Low complexity" evidence="1">
    <location>
        <begin position="112"/>
        <end position="148"/>
    </location>
</feature>
<dbReference type="AlphaFoldDB" id="A0A378WK65"/>
<protein>
    <submittedName>
        <fullName evidence="2">Uncharacterized protein</fullName>
    </submittedName>
</protein>